<feature type="non-terminal residue" evidence="1">
    <location>
        <position position="65"/>
    </location>
</feature>
<dbReference type="Proteomes" id="UP001437256">
    <property type="component" value="Unassembled WGS sequence"/>
</dbReference>
<evidence type="ECO:0000313" key="2">
    <source>
        <dbReference type="Proteomes" id="UP001437256"/>
    </source>
</evidence>
<sequence>MFNVEKYFSGRFDSTKFKQTYYGEMEAVTKTQGLYDHLTGDKPRPSVPLGRVTSPKGVTPIVCNT</sequence>
<proteinExistence type="predicted"/>
<keyword evidence="2" id="KW-1185">Reference proteome</keyword>
<comment type="caution">
    <text evidence="1">The sequence shown here is derived from an EMBL/GenBank/DDBJ whole genome shotgun (WGS) entry which is preliminary data.</text>
</comment>
<protein>
    <submittedName>
        <fullName evidence="1">Uncharacterized protein</fullName>
    </submittedName>
</protein>
<evidence type="ECO:0000313" key="1">
    <source>
        <dbReference type="EMBL" id="KAL0057484.1"/>
    </source>
</evidence>
<name>A0ABR2Z8C4_9AGAR</name>
<accession>A0ABR2Z8C4</accession>
<dbReference type="EMBL" id="JBBXMP010000518">
    <property type="protein sequence ID" value="KAL0057484.1"/>
    <property type="molecule type" value="Genomic_DNA"/>
</dbReference>
<gene>
    <name evidence="1" type="ORF">AAF712_015874</name>
</gene>
<reference evidence="1 2" key="1">
    <citation type="submission" date="2024-05" db="EMBL/GenBank/DDBJ databases">
        <title>A draft genome resource for the thread blight pathogen Marasmius tenuissimus strain MS-2.</title>
        <authorList>
            <person name="Yulfo-Soto G.E."/>
            <person name="Baruah I.K."/>
            <person name="Amoako-Attah I."/>
            <person name="Bukari Y."/>
            <person name="Meinhardt L.W."/>
            <person name="Bailey B.A."/>
            <person name="Cohen S.P."/>
        </authorList>
    </citation>
    <scope>NUCLEOTIDE SEQUENCE [LARGE SCALE GENOMIC DNA]</scope>
    <source>
        <strain evidence="1 2">MS-2</strain>
    </source>
</reference>
<organism evidence="1 2">
    <name type="scientific">Marasmius tenuissimus</name>
    <dbReference type="NCBI Taxonomy" id="585030"/>
    <lineage>
        <taxon>Eukaryota</taxon>
        <taxon>Fungi</taxon>
        <taxon>Dikarya</taxon>
        <taxon>Basidiomycota</taxon>
        <taxon>Agaricomycotina</taxon>
        <taxon>Agaricomycetes</taxon>
        <taxon>Agaricomycetidae</taxon>
        <taxon>Agaricales</taxon>
        <taxon>Marasmiineae</taxon>
        <taxon>Marasmiaceae</taxon>
        <taxon>Marasmius</taxon>
    </lineage>
</organism>